<evidence type="ECO:0000313" key="2">
    <source>
        <dbReference type="Proteomes" id="UP000789508"/>
    </source>
</evidence>
<protein>
    <submittedName>
        <fullName evidence="1">10302_t:CDS:1</fullName>
    </submittedName>
</protein>
<dbReference type="EMBL" id="CAJVPS010002302">
    <property type="protein sequence ID" value="CAG8564978.1"/>
    <property type="molecule type" value="Genomic_DNA"/>
</dbReference>
<comment type="caution">
    <text evidence="1">The sequence shown here is derived from an EMBL/GenBank/DDBJ whole genome shotgun (WGS) entry which is preliminary data.</text>
</comment>
<gene>
    <name evidence="1" type="ORF">ALEPTO_LOCUS6535</name>
</gene>
<proteinExistence type="predicted"/>
<organism evidence="1 2">
    <name type="scientific">Ambispora leptoticha</name>
    <dbReference type="NCBI Taxonomy" id="144679"/>
    <lineage>
        <taxon>Eukaryota</taxon>
        <taxon>Fungi</taxon>
        <taxon>Fungi incertae sedis</taxon>
        <taxon>Mucoromycota</taxon>
        <taxon>Glomeromycotina</taxon>
        <taxon>Glomeromycetes</taxon>
        <taxon>Archaeosporales</taxon>
        <taxon>Ambisporaceae</taxon>
        <taxon>Ambispora</taxon>
    </lineage>
</organism>
<evidence type="ECO:0000313" key="1">
    <source>
        <dbReference type="EMBL" id="CAG8564978.1"/>
    </source>
</evidence>
<keyword evidence="2" id="KW-1185">Reference proteome</keyword>
<name>A0A9N9BG20_9GLOM</name>
<sequence length="99" mass="10684">TLIKPNTSVLSVQGLSLDIGHNSAIAPESYRQSSGIFLGSLTPWNQNTVQFNNSRELLNNPYLCYVGALGVGGRTSKGSLARETAMTPKRGYSLALRKE</sequence>
<accession>A0A9N9BG20</accession>
<dbReference type="AlphaFoldDB" id="A0A9N9BG20"/>
<dbReference type="Proteomes" id="UP000789508">
    <property type="component" value="Unassembled WGS sequence"/>
</dbReference>
<reference evidence="1" key="1">
    <citation type="submission" date="2021-06" db="EMBL/GenBank/DDBJ databases">
        <authorList>
            <person name="Kallberg Y."/>
            <person name="Tangrot J."/>
            <person name="Rosling A."/>
        </authorList>
    </citation>
    <scope>NUCLEOTIDE SEQUENCE</scope>
    <source>
        <strain evidence="1">FL130A</strain>
    </source>
</reference>
<feature type="non-terminal residue" evidence="1">
    <location>
        <position position="99"/>
    </location>
</feature>